<protein>
    <submittedName>
        <fullName evidence="10">Uncharacterized protein</fullName>
    </submittedName>
</protein>
<evidence type="ECO:0000256" key="8">
    <source>
        <dbReference type="SAM" id="MobiDB-lite"/>
    </source>
</evidence>
<reference evidence="10" key="1">
    <citation type="journal article" date="2020" name="bioRxiv">
        <title>Comparative genomics of Chlamydomonas.</title>
        <authorList>
            <person name="Craig R.J."/>
            <person name="Hasan A.R."/>
            <person name="Ness R.W."/>
            <person name="Keightley P.D."/>
        </authorList>
    </citation>
    <scope>NUCLEOTIDE SEQUENCE</scope>
    <source>
        <strain evidence="10">CCAP 11/173</strain>
    </source>
</reference>
<evidence type="ECO:0000256" key="2">
    <source>
        <dbReference type="ARBA" id="ARBA00022448"/>
    </source>
</evidence>
<feature type="transmembrane region" description="Helical" evidence="9">
    <location>
        <begin position="310"/>
        <end position="340"/>
    </location>
</feature>
<dbReference type="Proteomes" id="UP000613740">
    <property type="component" value="Unassembled WGS sequence"/>
</dbReference>
<comment type="subcellular location">
    <subcellularLocation>
        <location evidence="1">Cell membrane</location>
        <topology evidence="1">Multi-pass membrane protein</topology>
    </subcellularLocation>
</comment>
<dbReference type="GO" id="GO:0005886">
    <property type="term" value="C:plasma membrane"/>
    <property type="evidence" value="ECO:0007669"/>
    <property type="project" value="UniProtKB-SubCell"/>
</dbReference>
<organism evidence="10 11">
    <name type="scientific">Chlamydomonas schloesseri</name>
    <dbReference type="NCBI Taxonomy" id="2026947"/>
    <lineage>
        <taxon>Eukaryota</taxon>
        <taxon>Viridiplantae</taxon>
        <taxon>Chlorophyta</taxon>
        <taxon>core chlorophytes</taxon>
        <taxon>Chlorophyceae</taxon>
        <taxon>CS clade</taxon>
        <taxon>Chlamydomonadales</taxon>
        <taxon>Chlamydomonadaceae</taxon>
        <taxon>Chlamydomonas</taxon>
    </lineage>
</organism>
<dbReference type="EMBL" id="JAEHOD010000007">
    <property type="protein sequence ID" value="KAG2451667.1"/>
    <property type="molecule type" value="Genomic_DNA"/>
</dbReference>
<sequence>MQVSKLPSSATRPCALPRLPVRAGRLCQLRVRCQAANKDPNAPIQSNPLGSFSSQNSSGVVATPRNEDARKYFRTVYDFPQWQKHRSQSRLVRRLFTIPQSHVIQNALPSIMWVTFTSTCVAAYMYGYDQHMLPEGFPTLAPNAACSAFISNTSVALSLLLVFRTNSSYGRWDEARKMWGGLLNRSRDIMRQGATCFPDDQVEAKKALARWTVAFARALRIHFQPEVTIESELKNILTPAELQMLAKSQHRPVRAIHAISQIIQSVPMSSVHQMQMSNNLTFFHDVLGGCERLLRAPIPVSYTRHTARFLFAWLTLLPFALYGSCGVSVIPVCTGIAAVLCGIEEIGVQCEEPFGILPLDVICNRIQADVMATLKDDADTKTILAEAGLISLIPSMSLPPTEHASPSDPVTAAATAALAPANGNGNGTTSHSNGNGNKPVSTQVPPPVLAPVSASSSGGMNVRISPQ</sequence>
<keyword evidence="7 9" id="KW-0472">Membrane</keyword>
<evidence type="ECO:0000256" key="7">
    <source>
        <dbReference type="ARBA" id="ARBA00023136"/>
    </source>
</evidence>
<dbReference type="PANTHER" id="PTHR33281:SF19">
    <property type="entry name" value="VOLTAGE-DEPENDENT ANION CHANNEL-FORMING PROTEIN YNEE"/>
    <property type="match status" value="1"/>
</dbReference>
<comment type="caution">
    <text evidence="10">The sequence shown here is derived from an EMBL/GenBank/DDBJ whole genome shotgun (WGS) entry which is preliminary data.</text>
</comment>
<dbReference type="InterPro" id="IPR044669">
    <property type="entry name" value="YneE/VCCN1/2-like"/>
</dbReference>
<keyword evidence="3" id="KW-1003">Cell membrane</keyword>
<keyword evidence="6" id="KW-0406">Ion transport</keyword>
<evidence type="ECO:0000256" key="6">
    <source>
        <dbReference type="ARBA" id="ARBA00023065"/>
    </source>
</evidence>
<evidence type="ECO:0000313" key="11">
    <source>
        <dbReference type="Proteomes" id="UP000613740"/>
    </source>
</evidence>
<evidence type="ECO:0000313" key="10">
    <source>
        <dbReference type="EMBL" id="KAG2451667.1"/>
    </source>
</evidence>
<dbReference type="OrthoDB" id="1368at2759"/>
<keyword evidence="4 9" id="KW-0812">Transmembrane</keyword>
<name>A0A835WQK7_9CHLO</name>
<dbReference type="GO" id="GO:0005254">
    <property type="term" value="F:chloride channel activity"/>
    <property type="evidence" value="ECO:0007669"/>
    <property type="project" value="InterPro"/>
</dbReference>
<feature type="region of interest" description="Disordered" evidence="8">
    <location>
        <begin position="418"/>
        <end position="467"/>
    </location>
</feature>
<evidence type="ECO:0000256" key="5">
    <source>
        <dbReference type="ARBA" id="ARBA00022989"/>
    </source>
</evidence>
<keyword evidence="11" id="KW-1185">Reference proteome</keyword>
<feature type="transmembrane region" description="Helical" evidence="9">
    <location>
        <begin position="140"/>
        <end position="163"/>
    </location>
</feature>
<evidence type="ECO:0000256" key="4">
    <source>
        <dbReference type="ARBA" id="ARBA00022692"/>
    </source>
</evidence>
<evidence type="ECO:0000256" key="1">
    <source>
        <dbReference type="ARBA" id="ARBA00004651"/>
    </source>
</evidence>
<keyword evidence="2" id="KW-0813">Transport</keyword>
<accession>A0A835WQK7</accession>
<proteinExistence type="predicted"/>
<gene>
    <name evidence="10" type="ORF">HYH02_003447</name>
</gene>
<feature type="compositionally biased region" description="Polar residues" evidence="8">
    <location>
        <begin position="43"/>
        <end position="60"/>
    </location>
</feature>
<evidence type="ECO:0000256" key="3">
    <source>
        <dbReference type="ARBA" id="ARBA00022475"/>
    </source>
</evidence>
<dbReference type="PANTHER" id="PTHR33281">
    <property type="entry name" value="UPF0187 PROTEIN YNEE"/>
    <property type="match status" value="1"/>
</dbReference>
<feature type="transmembrane region" description="Helical" evidence="9">
    <location>
        <begin position="103"/>
        <end position="128"/>
    </location>
</feature>
<evidence type="ECO:0000256" key="9">
    <source>
        <dbReference type="SAM" id="Phobius"/>
    </source>
</evidence>
<keyword evidence="5 9" id="KW-1133">Transmembrane helix</keyword>
<feature type="region of interest" description="Disordered" evidence="8">
    <location>
        <begin position="39"/>
        <end position="60"/>
    </location>
</feature>
<dbReference type="Pfam" id="PF25539">
    <property type="entry name" value="Bestrophin_2"/>
    <property type="match status" value="1"/>
</dbReference>
<dbReference type="AlphaFoldDB" id="A0A835WQK7"/>
<feature type="compositionally biased region" description="Low complexity" evidence="8">
    <location>
        <begin position="418"/>
        <end position="437"/>
    </location>
</feature>